<keyword evidence="6" id="KW-0029">Amino-acid transport</keyword>
<reference evidence="8 9" key="1">
    <citation type="submission" date="2009-03" db="EMBL/GenBank/DDBJ databases">
        <authorList>
            <person name="Setubal J.C."/>
            <person name="Boyle S."/>
            <person name="Crasta O.R."/>
            <person name="Gillespie J.J."/>
            <person name="Kenyon R.W."/>
            <person name="Lu J."/>
            <person name="Mane S."/>
            <person name="Nagrani S."/>
            <person name="Shallom J.M."/>
            <person name="Shallom S."/>
            <person name="Shukla M."/>
            <person name="Snyder E.E."/>
            <person name="Sobral B.W."/>
            <person name="Wattam A.R."/>
            <person name="Will R."/>
            <person name="Williams K."/>
            <person name="Yoo H."/>
            <person name="Bruce D.H."/>
            <person name="Detter C."/>
            <person name="Munk C."/>
            <person name="Brettin T.S."/>
            <person name="Ficht T."/>
        </authorList>
    </citation>
    <scope>NUCLEOTIDE SEQUENCE [LARGE SCALE GENOMIC DNA]</scope>
    <source>
        <strain evidence="8 9">Cudo</strain>
    </source>
</reference>
<protein>
    <submittedName>
        <fullName evidence="8">High-affinity branched-chain amino acid transport ATP-binding protein LIVF</fullName>
    </submittedName>
</protein>
<dbReference type="InterPro" id="IPR052156">
    <property type="entry name" value="BCAA_Transport_ATP-bd_LivF"/>
</dbReference>
<evidence type="ECO:0000259" key="7">
    <source>
        <dbReference type="PROSITE" id="PS50893"/>
    </source>
</evidence>
<accession>C0G9X1</accession>
<dbReference type="InterPro" id="IPR003593">
    <property type="entry name" value="AAA+_ATPase"/>
</dbReference>
<evidence type="ECO:0000256" key="3">
    <source>
        <dbReference type="ARBA" id="ARBA00022448"/>
    </source>
</evidence>
<evidence type="ECO:0000256" key="2">
    <source>
        <dbReference type="ARBA" id="ARBA00005417"/>
    </source>
</evidence>
<dbReference type="AlphaFoldDB" id="C0G9X1"/>
<dbReference type="CDD" id="cd03224">
    <property type="entry name" value="ABC_TM1139_LivF_branched"/>
    <property type="match status" value="1"/>
</dbReference>
<dbReference type="Pfam" id="PF00005">
    <property type="entry name" value="ABC_tran"/>
    <property type="match status" value="1"/>
</dbReference>
<dbReference type="PANTHER" id="PTHR43820">
    <property type="entry name" value="HIGH-AFFINITY BRANCHED-CHAIN AMINO ACID TRANSPORT ATP-BINDING PROTEIN LIVF"/>
    <property type="match status" value="1"/>
</dbReference>
<dbReference type="GO" id="GO:0016887">
    <property type="term" value="F:ATP hydrolysis activity"/>
    <property type="evidence" value="ECO:0007669"/>
    <property type="project" value="InterPro"/>
</dbReference>
<comment type="similarity">
    <text evidence="2">Belongs to the ABC transporter superfamily.</text>
</comment>
<evidence type="ECO:0000313" key="9">
    <source>
        <dbReference type="Proteomes" id="UP000003678"/>
    </source>
</evidence>
<keyword evidence="3" id="KW-0813">Transport</keyword>
<dbReference type="InterPro" id="IPR017871">
    <property type="entry name" value="ABC_transporter-like_CS"/>
</dbReference>
<dbReference type="GO" id="GO:0005886">
    <property type="term" value="C:plasma membrane"/>
    <property type="evidence" value="ECO:0007669"/>
    <property type="project" value="UniProtKB-SubCell"/>
</dbReference>
<dbReference type="GO" id="GO:0015807">
    <property type="term" value="P:L-amino acid transport"/>
    <property type="evidence" value="ECO:0007669"/>
    <property type="project" value="TreeGrafter"/>
</dbReference>
<evidence type="ECO:0000256" key="5">
    <source>
        <dbReference type="ARBA" id="ARBA00022840"/>
    </source>
</evidence>
<evidence type="ECO:0000313" key="8">
    <source>
        <dbReference type="EMBL" id="EEH13735.1"/>
    </source>
</evidence>
<dbReference type="PROSITE" id="PS00211">
    <property type="entry name" value="ABC_TRANSPORTER_1"/>
    <property type="match status" value="1"/>
</dbReference>
<keyword evidence="5 8" id="KW-0067">ATP-binding</keyword>
<sequence length="252" mass="27825">MWCAILRLSKPIWARSLHMLTLEHVDAGYGRTTILQDVSLEVKEGEIVTIVGANGAGKTTTLRTIVGQIQPRAGKITFLGEDITHLPAHEVVDRGIILIPEGRQLFPDMTVRENLQMGTYRRAARAAQESRMEEVLELFPRVRERLDQTASSLSGGEQQMVAIARGMMANPRILMFDEPSLGLAPIVVSQVFDVVRKIAATGTTVLIVEQNVFTTLKVANRGYVLENGRVVLADSSEALLNNDHVRRAYLGI</sequence>
<organism evidence="8 9">
    <name type="scientific">Brucella ceti str. Cudo</name>
    <dbReference type="NCBI Taxonomy" id="595497"/>
    <lineage>
        <taxon>Bacteria</taxon>
        <taxon>Pseudomonadati</taxon>
        <taxon>Pseudomonadota</taxon>
        <taxon>Alphaproteobacteria</taxon>
        <taxon>Hyphomicrobiales</taxon>
        <taxon>Brucellaceae</taxon>
        <taxon>Brucella/Ochrobactrum group</taxon>
        <taxon>Brucella</taxon>
    </lineage>
</organism>
<comment type="caution">
    <text evidence="8">The sequence shown here is derived from an EMBL/GenBank/DDBJ whole genome shotgun (WGS) entry which is preliminary data.</text>
</comment>
<dbReference type="SMART" id="SM00382">
    <property type="entry name" value="AAA"/>
    <property type="match status" value="1"/>
</dbReference>
<evidence type="ECO:0000256" key="1">
    <source>
        <dbReference type="ARBA" id="ARBA00004533"/>
    </source>
</evidence>
<dbReference type="PROSITE" id="PS50893">
    <property type="entry name" value="ABC_TRANSPORTER_2"/>
    <property type="match status" value="1"/>
</dbReference>
<name>C0G9X1_9HYPH</name>
<dbReference type="InterPro" id="IPR003439">
    <property type="entry name" value="ABC_transporter-like_ATP-bd"/>
</dbReference>
<comment type="subcellular location">
    <subcellularLocation>
        <location evidence="1">Cell inner membrane</location>
    </subcellularLocation>
</comment>
<dbReference type="PANTHER" id="PTHR43820:SF4">
    <property type="entry name" value="HIGH-AFFINITY BRANCHED-CHAIN AMINO ACID TRANSPORT ATP-BINDING PROTEIN LIVF"/>
    <property type="match status" value="1"/>
</dbReference>
<evidence type="ECO:0000256" key="4">
    <source>
        <dbReference type="ARBA" id="ARBA00022741"/>
    </source>
</evidence>
<keyword evidence="4" id="KW-0547">Nucleotide-binding</keyword>
<evidence type="ECO:0000256" key="6">
    <source>
        <dbReference type="ARBA" id="ARBA00022970"/>
    </source>
</evidence>
<dbReference type="InterPro" id="IPR027417">
    <property type="entry name" value="P-loop_NTPase"/>
</dbReference>
<dbReference type="Proteomes" id="UP000003678">
    <property type="component" value="Unassembled WGS sequence"/>
</dbReference>
<dbReference type="EMBL" id="ACJD01000006">
    <property type="protein sequence ID" value="EEH13735.1"/>
    <property type="molecule type" value="Genomic_DNA"/>
</dbReference>
<gene>
    <name evidence="8" type="ORF">BCETI_6000708</name>
</gene>
<dbReference type="Gene3D" id="3.40.50.300">
    <property type="entry name" value="P-loop containing nucleotide triphosphate hydrolases"/>
    <property type="match status" value="1"/>
</dbReference>
<dbReference type="SUPFAM" id="SSF52540">
    <property type="entry name" value="P-loop containing nucleoside triphosphate hydrolases"/>
    <property type="match status" value="1"/>
</dbReference>
<feature type="domain" description="ABC transporter" evidence="7">
    <location>
        <begin position="20"/>
        <end position="252"/>
    </location>
</feature>
<proteinExistence type="inferred from homology"/>
<dbReference type="GO" id="GO:0005524">
    <property type="term" value="F:ATP binding"/>
    <property type="evidence" value="ECO:0007669"/>
    <property type="project" value="UniProtKB-KW"/>
</dbReference>
<dbReference type="GO" id="GO:0015658">
    <property type="term" value="F:branched-chain amino acid transmembrane transporter activity"/>
    <property type="evidence" value="ECO:0007669"/>
    <property type="project" value="TreeGrafter"/>
</dbReference>